<dbReference type="EMBL" id="BAABME010000809">
    <property type="protein sequence ID" value="GAA0145624.1"/>
    <property type="molecule type" value="Genomic_DNA"/>
</dbReference>
<evidence type="ECO:0000313" key="1">
    <source>
        <dbReference type="EMBL" id="GAA0145624.1"/>
    </source>
</evidence>
<dbReference type="Proteomes" id="UP001454036">
    <property type="component" value="Unassembled WGS sequence"/>
</dbReference>
<evidence type="ECO:0000313" key="2">
    <source>
        <dbReference type="Proteomes" id="UP001454036"/>
    </source>
</evidence>
<name>A0AAV3P2C7_LITER</name>
<comment type="caution">
    <text evidence="1">The sequence shown here is derived from an EMBL/GenBank/DDBJ whole genome shotgun (WGS) entry which is preliminary data.</text>
</comment>
<keyword evidence="2" id="KW-1185">Reference proteome</keyword>
<organism evidence="1 2">
    <name type="scientific">Lithospermum erythrorhizon</name>
    <name type="common">Purple gromwell</name>
    <name type="synonym">Lithospermum officinale var. erythrorhizon</name>
    <dbReference type="NCBI Taxonomy" id="34254"/>
    <lineage>
        <taxon>Eukaryota</taxon>
        <taxon>Viridiplantae</taxon>
        <taxon>Streptophyta</taxon>
        <taxon>Embryophyta</taxon>
        <taxon>Tracheophyta</taxon>
        <taxon>Spermatophyta</taxon>
        <taxon>Magnoliopsida</taxon>
        <taxon>eudicotyledons</taxon>
        <taxon>Gunneridae</taxon>
        <taxon>Pentapetalae</taxon>
        <taxon>asterids</taxon>
        <taxon>lamiids</taxon>
        <taxon>Boraginales</taxon>
        <taxon>Boraginaceae</taxon>
        <taxon>Boraginoideae</taxon>
        <taxon>Lithospermeae</taxon>
        <taxon>Lithospermum</taxon>
    </lineage>
</organism>
<sequence>MERGENSPVVGHIETIPRGIYGGGHSKNSGKKYAIREVYGVMSMEGSTEAITFTDMDGQGLEMPHEDSLVISPKIAHFTMERILLNTGSSTDIRY</sequence>
<reference evidence="1 2" key="1">
    <citation type="submission" date="2024-01" db="EMBL/GenBank/DDBJ databases">
        <title>The complete chloroplast genome sequence of Lithospermum erythrorhizon: insights into the phylogenetic relationship among Boraginaceae species and the maternal lineages of purple gromwells.</title>
        <authorList>
            <person name="Okada T."/>
            <person name="Watanabe K."/>
        </authorList>
    </citation>
    <scope>NUCLEOTIDE SEQUENCE [LARGE SCALE GENOMIC DNA]</scope>
</reference>
<gene>
    <name evidence="1" type="ORF">LIER_05777</name>
</gene>
<dbReference type="AlphaFoldDB" id="A0AAV3P2C7"/>
<proteinExistence type="predicted"/>
<protein>
    <submittedName>
        <fullName evidence="1">Uncharacterized protein</fullName>
    </submittedName>
</protein>
<accession>A0AAV3P2C7</accession>